<dbReference type="EMBL" id="CP003479">
    <property type="protein sequence ID" value="AFI04621.1"/>
    <property type="molecule type" value="Genomic_DNA"/>
</dbReference>
<reference evidence="2" key="1">
    <citation type="submission" date="2012-04" db="EMBL/GenBank/DDBJ databases">
        <title>Complete genome sequence of Helicobacter cetorum strain MIT 00-7128.</title>
        <authorList>
            <person name="Kersulyte D."/>
            <person name="Berg D.E."/>
        </authorList>
    </citation>
    <scope>NUCLEOTIDE SEQUENCE [LARGE SCALE GENOMIC DNA]</scope>
    <source>
        <strain evidence="2">MIT 00-7128</strain>
    </source>
</reference>
<dbReference type="Proteomes" id="UP000005010">
    <property type="component" value="Chromosome"/>
</dbReference>
<organism evidence="1 2">
    <name type="scientific">Helicobacter cetorum (strain ATCC BAA-429 / MIT 00-7128)</name>
    <dbReference type="NCBI Taxonomy" id="182217"/>
    <lineage>
        <taxon>Bacteria</taxon>
        <taxon>Pseudomonadati</taxon>
        <taxon>Campylobacterota</taxon>
        <taxon>Epsilonproteobacteria</taxon>
        <taxon>Campylobacterales</taxon>
        <taxon>Helicobacteraceae</taxon>
        <taxon>Helicobacter</taxon>
    </lineage>
</organism>
<dbReference type="PATRIC" id="fig|182217.3.peg.1440"/>
<accession>I0ENV2</accession>
<dbReference type="PROSITE" id="PS51257">
    <property type="entry name" value="PROKAR_LIPOPROTEIN"/>
    <property type="match status" value="1"/>
</dbReference>
<dbReference type="HOGENOM" id="CLU_133175_0_0_7"/>
<dbReference type="AlphaFoldDB" id="I0ENV2"/>
<proteinExistence type="predicted"/>
<sequence>MQNFLKTCFFLLFFCGCVSNFSEDTYTLDFVQEKKIQASRKGEITQDNVPIITAIATHLNDVDNGTYHYHEYFLVEIFTQNQEWLNNDYISYKLFGRKPIGVEPLWEREVNKEEFDGILETTNKWSRAFLLAFPKLDYLAVKEAKLELDAYNLGTIIFNFAYQVPLPQF</sequence>
<protein>
    <recommendedName>
        <fullName evidence="3">Lipoprotein</fullName>
    </recommendedName>
</protein>
<evidence type="ECO:0008006" key="3">
    <source>
        <dbReference type="Google" id="ProtNLM"/>
    </source>
</evidence>
<dbReference type="STRING" id="182217.HCW_06815"/>
<dbReference type="KEGG" id="hce:HCW_06815"/>
<name>I0ENV2_HELC0</name>
<gene>
    <name evidence="1" type="ordered locus">HCW_06815</name>
</gene>
<evidence type="ECO:0000313" key="1">
    <source>
        <dbReference type="EMBL" id="AFI04621.1"/>
    </source>
</evidence>
<evidence type="ECO:0000313" key="2">
    <source>
        <dbReference type="Proteomes" id="UP000005010"/>
    </source>
</evidence>
<keyword evidence="2" id="KW-1185">Reference proteome</keyword>